<dbReference type="NCBIfam" id="TIGR03749">
    <property type="entry name" value="conj_TIGR03749"/>
    <property type="match status" value="1"/>
</dbReference>
<name>H2ES45_ALIFS</name>
<accession>H2ES45</accession>
<proteinExistence type="predicted"/>
<sequence>MPLLRSVVIAACLCSASAFASERVMRWEGVPLPLSITPGQELIVNFGDDVRIAMPAHLKNVLSTASLGGRVYLSANADFNVTRLHVERLSDGMRVLLDVQAGTALSAFPQVDVVLPKYIGAPVNDTAAAATASPSHGEALKMAPQALLIRYAMQNLYSPTHAIEPLSGVVRMPMGLTNNIQASAFPYWAVEATPIAAWKLGNDVVTAIEVRNLSNNTQSLDPRQVALGGACLMRSCMVSFVYPEIGAAGSESASSTAFIVTPGPLRQHLLPVEASRG</sequence>
<feature type="signal peptide" evidence="1">
    <location>
        <begin position="1"/>
        <end position="20"/>
    </location>
</feature>
<dbReference type="AlphaFoldDB" id="H2ES45"/>
<geneLocation type="plasmid" evidence="2">
    <name>pKB1A97-67</name>
</geneLocation>
<organism evidence="2">
    <name type="scientific">Aliivibrio fischeri</name>
    <name type="common">Vibrio fischeri</name>
    <dbReference type="NCBI Taxonomy" id="668"/>
    <lineage>
        <taxon>Bacteria</taxon>
        <taxon>Pseudomonadati</taxon>
        <taxon>Pseudomonadota</taxon>
        <taxon>Gammaproteobacteria</taxon>
        <taxon>Vibrionales</taxon>
        <taxon>Vibrionaceae</taxon>
        <taxon>Aliivibrio</taxon>
    </lineage>
</organism>
<keyword evidence="2" id="KW-0614">Plasmid</keyword>
<dbReference type="RefSeq" id="WP_014343626.1">
    <property type="nucleotide sequence ID" value="NC_016851.1"/>
</dbReference>
<keyword evidence="1" id="KW-0732">Signal</keyword>
<protein>
    <recommendedName>
        <fullName evidence="3">Integrating conjugative element protein</fullName>
    </recommendedName>
</protein>
<dbReference type="EMBL" id="JQ031552">
    <property type="protein sequence ID" value="AEY78212.1"/>
    <property type="molecule type" value="Genomic_DNA"/>
</dbReference>
<evidence type="ECO:0000313" key="2">
    <source>
        <dbReference type="EMBL" id="AEY78212.1"/>
    </source>
</evidence>
<evidence type="ECO:0000256" key="1">
    <source>
        <dbReference type="SAM" id="SignalP"/>
    </source>
</evidence>
<feature type="chain" id="PRO_5003561308" description="Integrating conjugative element protein" evidence="1">
    <location>
        <begin position="21"/>
        <end position="277"/>
    </location>
</feature>
<dbReference type="InterPro" id="IPR021844">
    <property type="entry name" value="Integr_conj_element_PFL4704"/>
</dbReference>
<dbReference type="Pfam" id="PF11920">
    <property type="entry name" value="DUF3438"/>
    <property type="match status" value="1"/>
</dbReference>
<evidence type="ECO:0008006" key="3">
    <source>
        <dbReference type="Google" id="ProtNLM"/>
    </source>
</evidence>
<reference evidence="2" key="1">
    <citation type="submission" date="2011-11" db="EMBL/GenBank/DDBJ databases">
        <authorList>
            <person name="Summers A.O."/>
            <person name="Wireman J."/>
            <person name="Williams L.E."/>
        </authorList>
    </citation>
    <scope>NUCLEOTIDE SEQUENCE</scope>
    <source>
        <strain evidence="2">KB1A-97</strain>
        <plasmid evidence="2">pKB1A97-67</plasmid>
    </source>
</reference>